<feature type="domain" description="Tyrosine specific protein phosphatases" evidence="1">
    <location>
        <begin position="115"/>
        <end position="182"/>
    </location>
</feature>
<gene>
    <name evidence="2" type="ORF">AAG570_000965</name>
</gene>
<dbReference type="AlphaFoldDB" id="A0ABD0YAH0"/>
<accession>A0ABD0YAH0</accession>
<dbReference type="InterPro" id="IPR000340">
    <property type="entry name" value="Dual-sp_phosphatase_cat-dom"/>
</dbReference>
<organism evidence="2 3">
    <name type="scientific">Ranatra chinensis</name>
    <dbReference type="NCBI Taxonomy" id="642074"/>
    <lineage>
        <taxon>Eukaryota</taxon>
        <taxon>Metazoa</taxon>
        <taxon>Ecdysozoa</taxon>
        <taxon>Arthropoda</taxon>
        <taxon>Hexapoda</taxon>
        <taxon>Insecta</taxon>
        <taxon>Pterygota</taxon>
        <taxon>Neoptera</taxon>
        <taxon>Paraneoptera</taxon>
        <taxon>Hemiptera</taxon>
        <taxon>Heteroptera</taxon>
        <taxon>Panheteroptera</taxon>
        <taxon>Nepomorpha</taxon>
        <taxon>Nepidae</taxon>
        <taxon>Ranatrinae</taxon>
        <taxon>Ranatra</taxon>
    </lineage>
</organism>
<proteinExistence type="predicted"/>
<dbReference type="InterPro" id="IPR029021">
    <property type="entry name" value="Prot-tyrosine_phosphatase-like"/>
</dbReference>
<dbReference type="Pfam" id="PF00782">
    <property type="entry name" value="DSPc"/>
    <property type="match status" value="1"/>
</dbReference>
<sequence length="244" mass="28170">MTNNNQSGPGPVPNRWLYCPRKSTRLIAEKFLAFKTPLDSRFDEQVPDECRFTPSMLFESTRSYKHRIGLWIDLTNTTRFYNTEEVKNGYGDGSVAYSKVACKGHSETPSEEQATLFMTLCENFISRYPLKIIGVHCTHGFNRTGFLLVSYLVEKHNWGLEAALLEFSRARPPGIYKEDYLAKLYQLYGDSDDEVPQAPPRPDWCFEGWFFLFYYIVYNLLIPFSNQVSVSKRINLPCPILLGL</sequence>
<keyword evidence="3" id="KW-1185">Reference proteome</keyword>
<dbReference type="Proteomes" id="UP001558652">
    <property type="component" value="Unassembled WGS sequence"/>
</dbReference>
<evidence type="ECO:0000313" key="2">
    <source>
        <dbReference type="EMBL" id="KAL1124336.1"/>
    </source>
</evidence>
<evidence type="ECO:0000313" key="3">
    <source>
        <dbReference type="Proteomes" id="UP001558652"/>
    </source>
</evidence>
<dbReference type="PROSITE" id="PS50056">
    <property type="entry name" value="TYR_PHOSPHATASE_2"/>
    <property type="match status" value="1"/>
</dbReference>
<evidence type="ECO:0000259" key="1">
    <source>
        <dbReference type="PROSITE" id="PS50056"/>
    </source>
</evidence>
<dbReference type="SUPFAM" id="SSF52799">
    <property type="entry name" value="(Phosphotyrosine protein) phosphatases II"/>
    <property type="match status" value="1"/>
</dbReference>
<dbReference type="Gene3D" id="3.90.190.10">
    <property type="entry name" value="Protein tyrosine phosphatase superfamily"/>
    <property type="match status" value="1"/>
</dbReference>
<protein>
    <recommendedName>
        <fullName evidence="1">Tyrosine specific protein phosphatases domain-containing protein</fullName>
    </recommendedName>
</protein>
<dbReference type="FunFam" id="3.90.190.10:FF:000040">
    <property type="entry name" value="mRNA-capping enzyme"/>
    <property type="match status" value="1"/>
</dbReference>
<dbReference type="PANTHER" id="PTHR10367:SF17">
    <property type="entry name" value="MRNA-CAPPING ENZYME"/>
    <property type="match status" value="1"/>
</dbReference>
<name>A0ABD0YAH0_9HEMI</name>
<dbReference type="EMBL" id="JBFDAA010000010">
    <property type="protein sequence ID" value="KAL1124336.1"/>
    <property type="molecule type" value="Genomic_DNA"/>
</dbReference>
<dbReference type="InterPro" id="IPR016130">
    <property type="entry name" value="Tyr_Pase_AS"/>
</dbReference>
<dbReference type="InterPro" id="IPR000387">
    <property type="entry name" value="Tyr_Pase_dom"/>
</dbReference>
<comment type="caution">
    <text evidence="2">The sequence shown here is derived from an EMBL/GenBank/DDBJ whole genome shotgun (WGS) entry which is preliminary data.</text>
</comment>
<dbReference type="GO" id="GO:0003824">
    <property type="term" value="F:catalytic activity"/>
    <property type="evidence" value="ECO:0007669"/>
    <property type="project" value="UniProtKB-ARBA"/>
</dbReference>
<dbReference type="PROSITE" id="PS00383">
    <property type="entry name" value="TYR_PHOSPHATASE_1"/>
    <property type="match status" value="1"/>
</dbReference>
<dbReference type="PANTHER" id="PTHR10367">
    <property type="entry name" value="MRNA-CAPPING ENZYME"/>
    <property type="match status" value="1"/>
</dbReference>
<reference evidence="2 3" key="1">
    <citation type="submission" date="2024-07" db="EMBL/GenBank/DDBJ databases">
        <title>Chromosome-level genome assembly of the water stick insect Ranatra chinensis (Heteroptera: Nepidae).</title>
        <authorList>
            <person name="Liu X."/>
        </authorList>
    </citation>
    <scope>NUCLEOTIDE SEQUENCE [LARGE SCALE GENOMIC DNA]</scope>
    <source>
        <strain evidence="2">Cailab_2021Rc</strain>
        <tissue evidence="2">Muscle</tissue>
    </source>
</reference>
<dbReference type="InterPro" id="IPR051029">
    <property type="entry name" value="mRNA_Capping_Enz/RNA_Phosphat"/>
</dbReference>